<dbReference type="Pfam" id="PF00441">
    <property type="entry name" value="Acyl-CoA_dh_1"/>
    <property type="match status" value="1"/>
</dbReference>
<evidence type="ECO:0000313" key="9">
    <source>
        <dbReference type="EMBL" id="WRP16800.1"/>
    </source>
</evidence>
<feature type="domain" description="Acyl-CoA oxidase/dehydrogenase middle" evidence="7">
    <location>
        <begin position="126"/>
        <end position="221"/>
    </location>
</feature>
<dbReference type="Pfam" id="PF02770">
    <property type="entry name" value="Acyl-CoA_dh_M"/>
    <property type="match status" value="1"/>
</dbReference>
<evidence type="ECO:0000259" key="7">
    <source>
        <dbReference type="Pfam" id="PF02770"/>
    </source>
</evidence>
<evidence type="ECO:0000256" key="3">
    <source>
        <dbReference type="ARBA" id="ARBA00022630"/>
    </source>
</evidence>
<keyword evidence="3 5" id="KW-0285">Flavoprotein</keyword>
<dbReference type="Gene3D" id="2.40.110.10">
    <property type="entry name" value="Butyryl-CoA Dehydrogenase, subunit A, domain 2"/>
    <property type="match status" value="1"/>
</dbReference>
<dbReference type="SUPFAM" id="SSF56645">
    <property type="entry name" value="Acyl-CoA dehydrogenase NM domain-like"/>
    <property type="match status" value="1"/>
</dbReference>
<name>A0ABZ1BW08_9FIRM</name>
<evidence type="ECO:0000313" key="10">
    <source>
        <dbReference type="Proteomes" id="UP001332192"/>
    </source>
</evidence>
<dbReference type="InterPro" id="IPR006091">
    <property type="entry name" value="Acyl-CoA_Oxase/DH_mid-dom"/>
</dbReference>
<evidence type="ECO:0000259" key="8">
    <source>
        <dbReference type="Pfam" id="PF02771"/>
    </source>
</evidence>
<dbReference type="RefSeq" id="WP_324716072.1">
    <property type="nucleotide sequence ID" value="NZ_CP141615.1"/>
</dbReference>
<dbReference type="EMBL" id="CP141615">
    <property type="protein sequence ID" value="WRP16800.1"/>
    <property type="molecule type" value="Genomic_DNA"/>
</dbReference>
<feature type="domain" description="Acyl-CoA dehydrogenase/oxidase N-terminal" evidence="8">
    <location>
        <begin position="11"/>
        <end position="122"/>
    </location>
</feature>
<keyword evidence="4 5" id="KW-0274">FAD</keyword>
<dbReference type="Proteomes" id="UP001332192">
    <property type="component" value="Chromosome"/>
</dbReference>
<protein>
    <submittedName>
        <fullName evidence="9">Acyl-CoA dehydrogenase family protein</fullName>
    </submittedName>
</protein>
<feature type="domain" description="Acyl-CoA dehydrogenase/oxidase C-terminal" evidence="6">
    <location>
        <begin position="233"/>
        <end position="387"/>
    </location>
</feature>
<dbReference type="SUPFAM" id="SSF47203">
    <property type="entry name" value="Acyl-CoA dehydrogenase C-terminal domain-like"/>
    <property type="match status" value="1"/>
</dbReference>
<comment type="cofactor">
    <cofactor evidence="1 5">
        <name>FAD</name>
        <dbReference type="ChEBI" id="CHEBI:57692"/>
    </cofactor>
</comment>
<reference evidence="9 10" key="1">
    <citation type="journal article" date="2024" name="Front. Microbiol.">
        <title>Novel thermophilic genera Geochorda gen. nov. and Carboxydochorda gen. nov. from the deep terrestrial subsurface reveal the ecophysiological diversity in the class Limnochordia.</title>
        <authorList>
            <person name="Karnachuk O.V."/>
            <person name="Lukina A.P."/>
            <person name="Avakyan M.R."/>
            <person name="Kadnikov V.V."/>
            <person name="Begmatov S."/>
            <person name="Beletsky A.V."/>
            <person name="Vlasova K.G."/>
            <person name="Novikov A.A."/>
            <person name="Shcherbakova V.A."/>
            <person name="Mardanov A.V."/>
            <person name="Ravin N.V."/>
        </authorList>
    </citation>
    <scope>NUCLEOTIDE SEQUENCE [LARGE SCALE GENOMIC DNA]</scope>
    <source>
        <strain evidence="9 10">L945</strain>
    </source>
</reference>
<proteinExistence type="inferred from homology"/>
<sequence>MAQVMEGWRLTEEQESFRKLARELAEEKIAPRAAEYDRTGEFPWDIVELFREQGLFSLVVPEAYGGAGTDLLTLVVVIEELARVDATAALILAVQELGALPIVLGGSEEQKQRWLPPIASGQKLVAFALTEPEAGSDPASLRTRAERRGDRWVLEGTKRFITNGSVADVLTTFATVDPARGHKGIVAFVVEKGTPGFGVSRLEEKMGLHASPTAELVFDGCEVPDDHRLGEVGEGFKIAMMTFDRSRPGVAAQALGIAQGAFDYAVAYMKERRQFGRLLAEFQGLQFMVAEMATQIEAARQLLYYASRLIHDHGYGRLPAEVNRYAAMAKMFCSDTAMRVTTDAVQLLGGYGYVKDHPVERMMRDAKITQIYEGTNEIQKVIIARSYFS</sequence>
<dbReference type="Gene3D" id="1.20.140.10">
    <property type="entry name" value="Butyryl-CoA Dehydrogenase, subunit A, domain 3"/>
    <property type="match status" value="1"/>
</dbReference>
<dbReference type="Gene3D" id="1.10.540.10">
    <property type="entry name" value="Acyl-CoA dehydrogenase/oxidase, N-terminal domain"/>
    <property type="match status" value="1"/>
</dbReference>
<dbReference type="InterPro" id="IPR046373">
    <property type="entry name" value="Acyl-CoA_Oxase/DH_mid-dom_sf"/>
</dbReference>
<comment type="similarity">
    <text evidence="2 5">Belongs to the acyl-CoA dehydrogenase family.</text>
</comment>
<dbReference type="PROSITE" id="PS00072">
    <property type="entry name" value="ACYL_COA_DH_1"/>
    <property type="match status" value="1"/>
</dbReference>
<dbReference type="PIRSF" id="PIRSF016578">
    <property type="entry name" value="HsaA"/>
    <property type="match status" value="1"/>
</dbReference>
<dbReference type="InterPro" id="IPR037069">
    <property type="entry name" value="AcylCoA_DH/ox_N_sf"/>
</dbReference>
<keyword evidence="10" id="KW-1185">Reference proteome</keyword>
<accession>A0ABZ1BW08</accession>
<dbReference type="InterPro" id="IPR006089">
    <property type="entry name" value="Acyl-CoA_DH_CS"/>
</dbReference>
<gene>
    <name evidence="9" type="ORF">U7230_11995</name>
</gene>
<keyword evidence="5" id="KW-0560">Oxidoreductase</keyword>
<dbReference type="InterPro" id="IPR013786">
    <property type="entry name" value="AcylCoA_DH/ox_N"/>
</dbReference>
<dbReference type="Pfam" id="PF02771">
    <property type="entry name" value="Acyl-CoA_dh_N"/>
    <property type="match status" value="1"/>
</dbReference>
<dbReference type="PANTHER" id="PTHR43884:SF12">
    <property type="entry name" value="ISOVALERYL-COA DEHYDROGENASE, MITOCHONDRIAL-RELATED"/>
    <property type="match status" value="1"/>
</dbReference>
<dbReference type="InterPro" id="IPR009100">
    <property type="entry name" value="AcylCoA_DH/oxidase_NM_dom_sf"/>
</dbReference>
<evidence type="ECO:0000256" key="2">
    <source>
        <dbReference type="ARBA" id="ARBA00009347"/>
    </source>
</evidence>
<evidence type="ECO:0000256" key="4">
    <source>
        <dbReference type="ARBA" id="ARBA00022827"/>
    </source>
</evidence>
<organism evidence="9 10">
    <name type="scientific">Carboxydichorda subterranea</name>
    <dbReference type="NCBI Taxonomy" id="3109565"/>
    <lineage>
        <taxon>Bacteria</taxon>
        <taxon>Bacillati</taxon>
        <taxon>Bacillota</taxon>
        <taxon>Limnochordia</taxon>
        <taxon>Limnochordales</taxon>
        <taxon>Geochordaceae</taxon>
        <taxon>Carboxydichorda</taxon>
    </lineage>
</organism>
<evidence type="ECO:0000259" key="6">
    <source>
        <dbReference type="Pfam" id="PF00441"/>
    </source>
</evidence>
<evidence type="ECO:0000256" key="5">
    <source>
        <dbReference type="RuleBase" id="RU362125"/>
    </source>
</evidence>
<dbReference type="PANTHER" id="PTHR43884">
    <property type="entry name" value="ACYL-COA DEHYDROGENASE"/>
    <property type="match status" value="1"/>
</dbReference>
<dbReference type="InterPro" id="IPR009075">
    <property type="entry name" value="AcylCo_DH/oxidase_C"/>
</dbReference>
<dbReference type="PROSITE" id="PS00073">
    <property type="entry name" value="ACYL_COA_DH_2"/>
    <property type="match status" value="1"/>
</dbReference>
<dbReference type="InterPro" id="IPR036250">
    <property type="entry name" value="AcylCo_DH-like_C"/>
</dbReference>
<evidence type="ECO:0000256" key="1">
    <source>
        <dbReference type="ARBA" id="ARBA00001974"/>
    </source>
</evidence>